<reference evidence="6 7" key="1">
    <citation type="submission" date="2015-04" db="EMBL/GenBank/DDBJ databases">
        <authorList>
            <consortium name="Pathogen Informatics"/>
        </authorList>
    </citation>
    <scope>NUCLEOTIDE SEQUENCE [LARGE SCALE GENOMIC DNA]</scope>
    <source>
        <strain evidence="6 7">SGS1</strain>
    </source>
</reference>
<dbReference type="KEGG" id="prel:PRELSG_0612000"/>
<dbReference type="GeneID" id="39735246"/>
<dbReference type="GO" id="GO:0000463">
    <property type="term" value="P:maturation of LSU-rRNA from tricistronic rRNA transcript (SSU-rRNA, 5.8S rRNA, LSU-rRNA)"/>
    <property type="evidence" value="ECO:0007669"/>
    <property type="project" value="TreeGrafter"/>
</dbReference>
<dbReference type="VEuPathDB" id="PlasmoDB:PRELSG_0612000"/>
<evidence type="ECO:0000256" key="3">
    <source>
        <dbReference type="ARBA" id="ARBA00023242"/>
    </source>
</evidence>
<dbReference type="Proteomes" id="UP000220158">
    <property type="component" value="Chromosome 6"/>
</dbReference>
<evidence type="ECO:0000256" key="1">
    <source>
        <dbReference type="ARBA" id="ARBA00004604"/>
    </source>
</evidence>
<evidence type="ECO:0000259" key="5">
    <source>
        <dbReference type="PROSITE" id="PS50833"/>
    </source>
</evidence>
<dbReference type="PROSITE" id="PS50833">
    <property type="entry name" value="BRIX"/>
    <property type="match status" value="1"/>
</dbReference>
<dbReference type="InterPro" id="IPR039770">
    <property type="entry name" value="Rpf2"/>
</dbReference>
<gene>
    <name evidence="6" type="ORF">PRELSG_0612000</name>
</gene>
<comment type="subcellular location">
    <subcellularLocation>
        <location evidence="1 4">Nucleus</location>
        <location evidence="1 4">Nucleolus</location>
    </subcellularLocation>
</comment>
<evidence type="ECO:0000256" key="4">
    <source>
        <dbReference type="RuleBase" id="RU367086"/>
    </source>
</evidence>
<keyword evidence="3 4" id="KW-0539">Nucleus</keyword>
<dbReference type="AlphaFoldDB" id="A0A1J1H2J1"/>
<organism evidence="6 7">
    <name type="scientific">Plasmodium relictum</name>
    <dbReference type="NCBI Taxonomy" id="85471"/>
    <lineage>
        <taxon>Eukaryota</taxon>
        <taxon>Sar</taxon>
        <taxon>Alveolata</taxon>
        <taxon>Apicomplexa</taxon>
        <taxon>Aconoidasida</taxon>
        <taxon>Haemosporida</taxon>
        <taxon>Plasmodiidae</taxon>
        <taxon>Plasmodium</taxon>
        <taxon>Plasmodium (Haemamoeba)</taxon>
    </lineage>
</organism>
<dbReference type="EMBL" id="LN835301">
    <property type="protein sequence ID" value="CRG99145.1"/>
    <property type="molecule type" value="Genomic_DNA"/>
</dbReference>
<dbReference type="OMA" id="YLMHCAL"/>
<dbReference type="GO" id="GO:0000027">
    <property type="term" value="P:ribosomal large subunit assembly"/>
    <property type="evidence" value="ECO:0007669"/>
    <property type="project" value="InterPro"/>
</dbReference>
<name>A0A1J1H2J1_PLARL</name>
<dbReference type="GO" id="GO:0005730">
    <property type="term" value="C:nucleolus"/>
    <property type="evidence" value="ECO:0007669"/>
    <property type="project" value="UniProtKB-SubCell"/>
</dbReference>
<proteinExistence type="inferred from homology"/>
<accession>A0A1J1H2J1</accession>
<dbReference type="GO" id="GO:0019843">
    <property type="term" value="F:rRNA binding"/>
    <property type="evidence" value="ECO:0007669"/>
    <property type="project" value="UniProtKB-UniRule"/>
</dbReference>
<dbReference type="InterPro" id="IPR007109">
    <property type="entry name" value="Brix"/>
</dbReference>
<evidence type="ECO:0000313" key="6">
    <source>
        <dbReference type="EMBL" id="CRG99145.1"/>
    </source>
</evidence>
<sequence length="317" mass="37679">MENENKEEIIDGIQSKAKTRKGNVILKKREGELNENSKYCLFISGNKRTEMLKNFMQDIYLLHKPLTCYMPKLHQNLSNALDKIDKLVELCVHNNCSFFFLIFSTKKKPSRFLLGRLYNNKILDYYVFSLLSYIPIHIFPLSKEILHDTKPIVLIQGSYFEKNETTKYLKNVLFDFFKHKNIESFSKNSIQRLIVITAYESKKNINTNNNNNSENKFILSFRQYLIKKEFFDLKEKHALNEIGPSFEFILENCKTPDFNLFQETIKKPHIQKKRKSDKIKVDELGNNIKKVYIQKQNFNKLHTKHTKILKKTKFNKK</sequence>
<keyword evidence="7" id="KW-1185">Reference proteome</keyword>
<dbReference type="OrthoDB" id="407658at2759"/>
<evidence type="ECO:0000313" key="7">
    <source>
        <dbReference type="Proteomes" id="UP000220158"/>
    </source>
</evidence>
<feature type="domain" description="Brix" evidence="5">
    <location>
        <begin position="38"/>
        <end position="259"/>
    </location>
</feature>
<protein>
    <recommendedName>
        <fullName evidence="4">Ribosome production factor 2 homolog</fullName>
    </recommendedName>
    <alternativeName>
        <fullName evidence="4">Ribosome biogenesis protein RPF2 homolog</fullName>
    </alternativeName>
</protein>
<comment type="similarity">
    <text evidence="2 4">Belongs to the RPF2 family.</text>
</comment>
<dbReference type="Pfam" id="PF04427">
    <property type="entry name" value="Brix"/>
    <property type="match status" value="1"/>
</dbReference>
<dbReference type="PANTHER" id="PTHR12728:SF0">
    <property type="entry name" value="RIBOSOME PRODUCTION FACTOR 2 HOMOLOG"/>
    <property type="match status" value="1"/>
</dbReference>
<dbReference type="SMART" id="SM00879">
    <property type="entry name" value="Brix"/>
    <property type="match status" value="1"/>
</dbReference>
<evidence type="ECO:0000256" key="2">
    <source>
        <dbReference type="ARBA" id="ARBA00010782"/>
    </source>
</evidence>
<dbReference type="RefSeq" id="XP_028532153.1">
    <property type="nucleotide sequence ID" value="XM_028675578.1"/>
</dbReference>
<dbReference type="PANTHER" id="PTHR12728">
    <property type="entry name" value="BRIX DOMAIN CONTAINING PROTEIN"/>
    <property type="match status" value="1"/>
</dbReference>